<dbReference type="InterPro" id="IPR006297">
    <property type="entry name" value="EF-4"/>
</dbReference>
<sequence length="656" mass="72855">MWKGLLQSTRAAWRGPCVRAPRLPFFRRYSLCVDPEIAALSGPELEARIAAIPIERYRNFSIVAHVDHGKSTLSDRLLELTGVIAAGGQKQFLDKLDVERERGITVKAQTCTMLYKHKGEDYLLHLVDTPGHVDFRAEVSRSYASCGGALLLVDASQGVQAQTVANFFLAFSLNLTLLPVINKIDLEVADIPRSMDQIESTFELPTDNVLQVSAKTGLNVDQILPNVIENIPGPDGKLEDPLRALIVDSWYDNYLGVVLLTYVRDGVVSRGTKVISHHTGRKYDVKEVGIMYPGSVKTKELKAGQVGYMALGMKSSSEAHTGDTLIKVNSNAEPLPGFAETKPMVFVGVFPGEGMDFADLEESLQHLTLNDRSVTMTKATSQALGQGWRMGFLGTLHASVFEDRLLQEHGAHVIITAPSVPYRVVYHPRGKETEPTIVEIDNPANFPDLQLEKARIQSLEEPMVACTMTLPQEYIGSVMSLCEANRGEQVDMNYLNQTQVLLKYRIPLNQLVEDFFGKLKAASQGFASLDYEEDGYMASKLVRLDMCVNGEVVDALSQVMHVSQAETRARDWVEKFKTFLRWHQFDVIIQAKIGNKILARETIKARKKDVLAKLHAADLSRKAKLLKNQKAGKNRLQTAGRVNIPKEAFSGFLSKT</sequence>
<dbReference type="eggNOG" id="KOG0462">
    <property type="taxonomic scope" value="Eukaryota"/>
</dbReference>
<dbReference type="CDD" id="cd03709">
    <property type="entry name" value="lepA_C"/>
    <property type="match status" value="1"/>
</dbReference>
<keyword evidence="6 9" id="KW-0496">Mitochondrion</keyword>
<dbReference type="InterPro" id="IPR035654">
    <property type="entry name" value="LepA_IV"/>
</dbReference>
<dbReference type="Pfam" id="PF00009">
    <property type="entry name" value="GTP_EFTU"/>
    <property type="match status" value="1"/>
</dbReference>
<dbReference type="PROSITE" id="PS51722">
    <property type="entry name" value="G_TR_2"/>
    <property type="match status" value="1"/>
</dbReference>
<gene>
    <name evidence="12" type="ORF">B0I71DRAFT_136756</name>
    <name evidence="11" type="ORF">YALI1_F14374g</name>
</gene>
<dbReference type="Proteomes" id="UP000182444">
    <property type="component" value="Chromosome 1F"/>
</dbReference>
<dbReference type="Gene3D" id="3.40.50.300">
    <property type="entry name" value="P-loop containing nucleotide triphosphate hydrolases"/>
    <property type="match status" value="1"/>
</dbReference>
<keyword evidence="5 9" id="KW-0648">Protein biosynthesis</keyword>
<dbReference type="InterPro" id="IPR005225">
    <property type="entry name" value="Small_GTP-bd"/>
</dbReference>
<feature type="binding site" evidence="9">
    <location>
        <begin position="64"/>
        <end position="71"/>
    </location>
    <ligand>
        <name>GTP</name>
        <dbReference type="ChEBI" id="CHEBI:37565"/>
    </ligand>
</feature>
<evidence type="ECO:0000256" key="3">
    <source>
        <dbReference type="ARBA" id="ARBA00022792"/>
    </source>
</evidence>
<comment type="similarity">
    <text evidence="1">Belongs to the TRAFAC class translation factor GTPase superfamily. Classic translation factor GTPase family. LepA subfamily.</text>
</comment>
<keyword evidence="4 9" id="KW-0378">Hydrolase</keyword>
<dbReference type="VEuPathDB" id="FungiDB:YALI1_F14374g"/>
<dbReference type="PANTHER" id="PTHR43512:SF7">
    <property type="entry name" value="TRANSLATION FACTOR GUF1, MITOCHONDRIAL"/>
    <property type="match status" value="1"/>
</dbReference>
<name>A0A1H6Q0R2_YARLL</name>
<dbReference type="RefSeq" id="XP_505257.1">
    <property type="nucleotide sequence ID" value="XM_505257.1"/>
</dbReference>
<feature type="binding site" evidence="9">
    <location>
        <begin position="182"/>
        <end position="185"/>
    </location>
    <ligand>
        <name>GTP</name>
        <dbReference type="ChEBI" id="CHEBI:37565"/>
    </ligand>
</feature>
<evidence type="ECO:0000256" key="2">
    <source>
        <dbReference type="ARBA" id="ARBA00022741"/>
    </source>
</evidence>
<dbReference type="PRINTS" id="PR00315">
    <property type="entry name" value="ELONGATNFCT"/>
</dbReference>
<dbReference type="GO" id="GO:0097177">
    <property type="term" value="F:mitochondrial ribosome binding"/>
    <property type="evidence" value="ECO:0007669"/>
    <property type="project" value="EnsemblFungi"/>
</dbReference>
<dbReference type="InterPro" id="IPR031157">
    <property type="entry name" value="G_TR_CS"/>
</dbReference>
<reference evidence="11 13" key="1">
    <citation type="journal article" date="2016" name="PLoS ONE">
        <title>Sequence Assembly of Yarrowia lipolytica Strain W29/CLIB89 Shows Transposable Element Diversity.</title>
        <authorList>
            <person name="Magnan C."/>
            <person name="Yu J."/>
            <person name="Chang I."/>
            <person name="Jahn E."/>
            <person name="Kanomata Y."/>
            <person name="Wu J."/>
            <person name="Zeller M."/>
            <person name="Oakes M."/>
            <person name="Baldi P."/>
            <person name="Sandmeyer S."/>
        </authorList>
    </citation>
    <scope>NUCLEOTIDE SEQUENCE [LARGE SCALE GENOMIC DNA]</scope>
    <source>
        <strain evidence="11">CLIB89</strain>
        <strain evidence="13">CLIB89(W29)</strain>
    </source>
</reference>
<evidence type="ECO:0000256" key="4">
    <source>
        <dbReference type="ARBA" id="ARBA00022801"/>
    </source>
</evidence>
<comment type="subcellular location">
    <subcellularLocation>
        <location evidence="9">Mitochondrion inner membrane</location>
        <topology evidence="9">Peripheral membrane protein</topology>
        <orientation evidence="9">Matrix side</orientation>
    </subcellularLocation>
</comment>
<keyword evidence="7 9" id="KW-0342">GTP-binding</keyword>
<dbReference type="HAMAP" id="MF_00071">
    <property type="entry name" value="LepA"/>
    <property type="match status" value="1"/>
</dbReference>
<dbReference type="CDD" id="cd01890">
    <property type="entry name" value="LepA"/>
    <property type="match status" value="1"/>
</dbReference>
<dbReference type="FunFam" id="3.30.70.870:FF:000004">
    <property type="entry name" value="Translation factor GUF1, mitochondrial"/>
    <property type="match status" value="1"/>
</dbReference>
<organism evidence="11 13">
    <name type="scientific">Yarrowia lipolytica</name>
    <name type="common">Candida lipolytica</name>
    <dbReference type="NCBI Taxonomy" id="4952"/>
    <lineage>
        <taxon>Eukaryota</taxon>
        <taxon>Fungi</taxon>
        <taxon>Dikarya</taxon>
        <taxon>Ascomycota</taxon>
        <taxon>Saccharomycotina</taxon>
        <taxon>Dipodascomycetes</taxon>
        <taxon>Dipodascales</taxon>
        <taxon>Dipodascales incertae sedis</taxon>
        <taxon>Yarrowia</taxon>
    </lineage>
</organism>
<dbReference type="Gene3D" id="3.30.70.2570">
    <property type="entry name" value="Elongation factor 4, C-terminal domain"/>
    <property type="match status" value="1"/>
</dbReference>
<dbReference type="GeneID" id="2908890"/>
<dbReference type="OrthoDB" id="1074at2759"/>
<dbReference type="FunFam" id="3.30.70.240:FF:000007">
    <property type="entry name" value="Translation factor GUF1, mitochondrial"/>
    <property type="match status" value="1"/>
</dbReference>
<dbReference type="SMR" id="A0A1H6Q0R2"/>
<dbReference type="InterPro" id="IPR000640">
    <property type="entry name" value="EFG_V-like"/>
</dbReference>
<dbReference type="GO" id="GO:0003924">
    <property type="term" value="F:GTPase activity"/>
    <property type="evidence" value="ECO:0007669"/>
    <property type="project" value="UniProtKB-UniRule"/>
</dbReference>
<dbReference type="GO" id="GO:0005743">
    <property type="term" value="C:mitochondrial inner membrane"/>
    <property type="evidence" value="ECO:0007669"/>
    <property type="project" value="UniProtKB-SubCell"/>
</dbReference>
<keyword evidence="8 9" id="KW-0472">Membrane</keyword>
<reference evidence="12 14" key="2">
    <citation type="submission" date="2018-07" db="EMBL/GenBank/DDBJ databases">
        <title>Draft Genome Assemblies for Five Robust Yarrowia lipolytica Strains Exhibiting High Lipid Production and Pentose Sugar Utilization and Sugar Alcohol Secretion from Undetoxified Lignocellulosic Biomass Hydrolysates.</title>
        <authorList>
            <consortium name="DOE Joint Genome Institute"/>
            <person name="Walker C."/>
            <person name="Ryu S."/>
            <person name="Na H."/>
            <person name="Zane M."/>
            <person name="LaButti K."/>
            <person name="Lipzen A."/>
            <person name="Haridas S."/>
            <person name="Barry K."/>
            <person name="Grigoriev I.V."/>
            <person name="Quarterman J."/>
            <person name="Slininger P."/>
            <person name="Dien B."/>
            <person name="Trinh C.T."/>
        </authorList>
    </citation>
    <scope>NUCLEOTIDE SEQUENCE [LARGE SCALE GENOMIC DNA]</scope>
    <source>
        <strain evidence="12 14">YB392</strain>
    </source>
</reference>
<feature type="binding site" evidence="9">
    <location>
        <begin position="128"/>
        <end position="132"/>
    </location>
    <ligand>
        <name>GTP</name>
        <dbReference type="ChEBI" id="CHEBI:37565"/>
    </ligand>
</feature>
<dbReference type="CDD" id="cd16260">
    <property type="entry name" value="EF4_III"/>
    <property type="match status" value="1"/>
</dbReference>
<comment type="similarity">
    <text evidence="9">Belongs to the GTP-binding elongation factor family. LepA subfamily.</text>
</comment>
<dbReference type="Pfam" id="PF03144">
    <property type="entry name" value="GTP_EFTU_D2"/>
    <property type="match status" value="1"/>
</dbReference>
<dbReference type="PROSITE" id="PS00301">
    <property type="entry name" value="G_TR_1"/>
    <property type="match status" value="1"/>
</dbReference>
<evidence type="ECO:0000256" key="6">
    <source>
        <dbReference type="ARBA" id="ARBA00023128"/>
    </source>
</evidence>
<dbReference type="GO" id="GO:0006412">
    <property type="term" value="P:translation"/>
    <property type="evidence" value="ECO:0007669"/>
    <property type="project" value="UniProtKB-KW"/>
</dbReference>
<evidence type="ECO:0000256" key="8">
    <source>
        <dbReference type="ARBA" id="ARBA00023136"/>
    </source>
</evidence>
<dbReference type="FunFam" id="3.30.70.2570:FF:000001">
    <property type="entry name" value="Translation factor GUF1, mitochondrial"/>
    <property type="match status" value="1"/>
</dbReference>
<dbReference type="AlphaFoldDB" id="A0A1H6Q0R2"/>
<protein>
    <submittedName>
        <fullName evidence="12">Translation factor GUF1, mitochondrial</fullName>
    </submittedName>
</protein>
<dbReference type="SUPFAM" id="SSF54980">
    <property type="entry name" value="EF-G C-terminal domain-like"/>
    <property type="match status" value="2"/>
</dbReference>
<dbReference type="InterPro" id="IPR035647">
    <property type="entry name" value="EFG_III/V"/>
</dbReference>
<keyword evidence="3 9" id="KW-0999">Mitochondrion inner membrane</keyword>
<dbReference type="GO" id="GO:0005525">
    <property type="term" value="F:GTP binding"/>
    <property type="evidence" value="ECO:0007669"/>
    <property type="project" value="UniProtKB-UniRule"/>
</dbReference>
<dbReference type="CDD" id="cd03699">
    <property type="entry name" value="EF4_II"/>
    <property type="match status" value="1"/>
</dbReference>
<evidence type="ECO:0000313" key="14">
    <source>
        <dbReference type="Proteomes" id="UP000256601"/>
    </source>
</evidence>
<dbReference type="EMBL" id="CP017558">
    <property type="protein sequence ID" value="AOW06962.1"/>
    <property type="molecule type" value="Genomic_DNA"/>
</dbReference>
<dbReference type="EMBL" id="KZ857346">
    <property type="protein sequence ID" value="RDW22955.1"/>
    <property type="molecule type" value="Genomic_DNA"/>
</dbReference>
<dbReference type="InterPro" id="IPR000795">
    <property type="entry name" value="T_Tr_GTP-bd_dom"/>
</dbReference>
<dbReference type="InterPro" id="IPR004161">
    <property type="entry name" value="EFTu-like_2"/>
</dbReference>
<dbReference type="Pfam" id="PF00679">
    <property type="entry name" value="EFG_C"/>
    <property type="match status" value="1"/>
</dbReference>
<evidence type="ECO:0000256" key="1">
    <source>
        <dbReference type="ARBA" id="ARBA00005454"/>
    </source>
</evidence>
<evidence type="ECO:0000313" key="11">
    <source>
        <dbReference type="EMBL" id="AOW06962.1"/>
    </source>
</evidence>
<dbReference type="Gene3D" id="3.30.70.240">
    <property type="match status" value="1"/>
</dbReference>
<dbReference type="VEuPathDB" id="FungiDB:YALI0_F10725g"/>
<dbReference type="NCBIfam" id="TIGR00231">
    <property type="entry name" value="small_GTP"/>
    <property type="match status" value="1"/>
</dbReference>
<dbReference type="SUPFAM" id="SSF52540">
    <property type="entry name" value="P-loop containing nucleoside triphosphate hydrolases"/>
    <property type="match status" value="1"/>
</dbReference>
<dbReference type="PANTHER" id="PTHR43512">
    <property type="entry name" value="TRANSLATION FACTOR GUF1-RELATED"/>
    <property type="match status" value="1"/>
</dbReference>
<dbReference type="InterPro" id="IPR027417">
    <property type="entry name" value="P-loop_NTPase"/>
</dbReference>
<dbReference type="NCBIfam" id="TIGR01393">
    <property type="entry name" value="lepA"/>
    <property type="match status" value="1"/>
</dbReference>
<dbReference type="Gene3D" id="2.40.30.10">
    <property type="entry name" value="Translation factors"/>
    <property type="match status" value="1"/>
</dbReference>
<dbReference type="InterPro" id="IPR038363">
    <property type="entry name" value="LepA_C_sf"/>
</dbReference>
<dbReference type="Pfam" id="PF06421">
    <property type="entry name" value="LepA_C"/>
    <property type="match status" value="1"/>
</dbReference>
<dbReference type="Gene3D" id="3.30.70.870">
    <property type="entry name" value="Elongation Factor G (Translational Gtpase), domain 3"/>
    <property type="match status" value="1"/>
</dbReference>
<evidence type="ECO:0000256" key="9">
    <source>
        <dbReference type="HAMAP-Rule" id="MF_03137"/>
    </source>
</evidence>
<dbReference type="GO" id="GO:0005759">
    <property type="term" value="C:mitochondrial matrix"/>
    <property type="evidence" value="ECO:0007669"/>
    <property type="project" value="UniProtKB-UniRule"/>
</dbReference>
<dbReference type="SUPFAM" id="SSF50447">
    <property type="entry name" value="Translation proteins"/>
    <property type="match status" value="1"/>
</dbReference>
<evidence type="ECO:0000256" key="7">
    <source>
        <dbReference type="ARBA" id="ARBA00023134"/>
    </source>
</evidence>
<evidence type="ECO:0000313" key="13">
    <source>
        <dbReference type="Proteomes" id="UP000182444"/>
    </source>
</evidence>
<comment type="function">
    <text evidence="9">Promotes mitochondrial protein synthesis. May act as a fidelity factor of the translation reaction, by catalyzing a one-codon backward translocation of tRNAs on improperly translocated ribosomes. Binds to mitochondrial ribosomes in a GTP-dependent manner.</text>
</comment>
<comment type="catalytic activity">
    <reaction evidence="9">
        <text>GTP + H2O = GDP + phosphate + H(+)</text>
        <dbReference type="Rhea" id="RHEA:19669"/>
        <dbReference type="ChEBI" id="CHEBI:15377"/>
        <dbReference type="ChEBI" id="CHEBI:15378"/>
        <dbReference type="ChEBI" id="CHEBI:37565"/>
        <dbReference type="ChEBI" id="CHEBI:43474"/>
        <dbReference type="ChEBI" id="CHEBI:58189"/>
        <dbReference type="EC" id="3.6.5.n1"/>
    </reaction>
</comment>
<proteinExistence type="inferred from homology"/>
<dbReference type="OMA" id="QVKCDEN"/>
<dbReference type="Proteomes" id="UP000256601">
    <property type="component" value="Unassembled WGS sequence"/>
</dbReference>
<dbReference type="InterPro" id="IPR009000">
    <property type="entry name" value="Transl_B-barrel_sf"/>
</dbReference>
<evidence type="ECO:0000256" key="5">
    <source>
        <dbReference type="ARBA" id="ARBA00022917"/>
    </source>
</evidence>
<evidence type="ECO:0000259" key="10">
    <source>
        <dbReference type="PROSITE" id="PS51722"/>
    </source>
</evidence>
<dbReference type="GO" id="GO:0045727">
    <property type="term" value="P:positive regulation of translation"/>
    <property type="evidence" value="ECO:0007669"/>
    <property type="project" value="UniProtKB-UniRule"/>
</dbReference>
<dbReference type="InterPro" id="IPR013842">
    <property type="entry name" value="LepA_CTD"/>
</dbReference>
<accession>A0A1H6Q0R2</accession>
<dbReference type="FunFam" id="2.40.30.10:FF:000015">
    <property type="entry name" value="Translation factor GUF1, mitochondrial"/>
    <property type="match status" value="1"/>
</dbReference>
<dbReference type="FunFam" id="3.40.50.300:FF:000078">
    <property type="entry name" value="Elongation factor 4"/>
    <property type="match status" value="1"/>
</dbReference>
<evidence type="ECO:0000313" key="12">
    <source>
        <dbReference type="EMBL" id="RDW22955.1"/>
    </source>
</evidence>
<keyword evidence="2 9" id="KW-0547">Nucleotide-binding</keyword>
<dbReference type="KEGG" id="yli:2908890"/>
<feature type="domain" description="Tr-type G" evidence="10">
    <location>
        <begin position="55"/>
        <end position="235"/>
    </location>
</feature>